<feature type="region of interest" description="Disordered" evidence="1">
    <location>
        <begin position="169"/>
        <end position="207"/>
    </location>
</feature>
<accession>A0A6J4I9V9</accession>
<dbReference type="AlphaFoldDB" id="A0A6J4I9V9"/>
<reference evidence="2" key="1">
    <citation type="submission" date="2020-02" db="EMBL/GenBank/DDBJ databases">
        <authorList>
            <person name="Meier V. D."/>
        </authorList>
    </citation>
    <scope>NUCLEOTIDE SEQUENCE</scope>
    <source>
        <strain evidence="2">AVDCRST_MAG95</strain>
    </source>
</reference>
<organism evidence="2">
    <name type="scientific">uncultured Adhaeribacter sp</name>
    <dbReference type="NCBI Taxonomy" id="448109"/>
    <lineage>
        <taxon>Bacteria</taxon>
        <taxon>Pseudomonadati</taxon>
        <taxon>Bacteroidota</taxon>
        <taxon>Cytophagia</taxon>
        <taxon>Cytophagales</taxon>
        <taxon>Hymenobacteraceae</taxon>
        <taxon>Adhaeribacter</taxon>
        <taxon>environmental samples</taxon>
    </lineage>
</organism>
<feature type="compositionally biased region" description="Pro residues" evidence="1">
    <location>
        <begin position="195"/>
        <end position="207"/>
    </location>
</feature>
<proteinExistence type="predicted"/>
<sequence>MAIIIPNDVPTRTWENGLAYHGAARTALDKACSATGLAWSIQNGTLQIIRSGGNTNRTVFDLGVESGLVGSPERLRRGSQEVLPDDPNADPKKSAAAQKAKSRQFVSPTQEEDGWRVRSLILPSLVPGDRVKISSRTIEGVFTIRNLLHMGDTRGGEWVTELKLIDPKPATTDTRAQAPAPRTRVRQSNSGGQIPLPPPDPGPVPSR</sequence>
<evidence type="ECO:0000313" key="2">
    <source>
        <dbReference type="EMBL" id="CAA9246142.1"/>
    </source>
</evidence>
<gene>
    <name evidence="2" type="ORF">AVDCRST_MAG95-1649</name>
</gene>
<dbReference type="EMBL" id="CADCTJ010000514">
    <property type="protein sequence ID" value="CAA9246142.1"/>
    <property type="molecule type" value="Genomic_DNA"/>
</dbReference>
<evidence type="ECO:0000256" key="1">
    <source>
        <dbReference type="SAM" id="MobiDB-lite"/>
    </source>
</evidence>
<protein>
    <submittedName>
        <fullName evidence="2">Uncharacterized protein</fullName>
    </submittedName>
</protein>
<feature type="region of interest" description="Disordered" evidence="1">
    <location>
        <begin position="71"/>
        <end position="113"/>
    </location>
</feature>
<name>A0A6J4I9V9_9BACT</name>